<organism evidence="1 2">
    <name type="scientific">Ancylobacter radicis</name>
    <dbReference type="NCBI Taxonomy" id="2836179"/>
    <lineage>
        <taxon>Bacteria</taxon>
        <taxon>Pseudomonadati</taxon>
        <taxon>Pseudomonadota</taxon>
        <taxon>Alphaproteobacteria</taxon>
        <taxon>Hyphomicrobiales</taxon>
        <taxon>Xanthobacteraceae</taxon>
        <taxon>Ancylobacter</taxon>
    </lineage>
</organism>
<sequence>MLRICRRFASSSAITHPSRDSGSFRRLAASTSLMLLTAGTAAADCTCRAGGRDYQLGARVCLEGPGGPRSVVCGMNENVSSWLVDNSPCRISARPTPLPALAHAMAPH</sequence>
<comment type="caution">
    <text evidence="1">The sequence shown here is derived from an EMBL/GenBank/DDBJ whole genome shotgun (WGS) entry which is preliminary data.</text>
</comment>
<accession>A0ABS5RAS8</accession>
<protein>
    <submittedName>
        <fullName evidence="1">Uncharacterized protein</fullName>
    </submittedName>
</protein>
<dbReference type="RefSeq" id="WP_213756562.1">
    <property type="nucleotide sequence ID" value="NZ_JAHCQH010000020.1"/>
</dbReference>
<keyword evidence="2" id="KW-1185">Reference proteome</keyword>
<dbReference type="EMBL" id="JAHCQH010000020">
    <property type="protein sequence ID" value="MBS9478612.1"/>
    <property type="molecule type" value="Genomic_DNA"/>
</dbReference>
<evidence type="ECO:0000313" key="1">
    <source>
        <dbReference type="EMBL" id="MBS9478612.1"/>
    </source>
</evidence>
<dbReference type="Proteomes" id="UP001166585">
    <property type="component" value="Unassembled WGS sequence"/>
</dbReference>
<proteinExistence type="predicted"/>
<reference evidence="1" key="1">
    <citation type="submission" date="2021-05" db="EMBL/GenBank/DDBJ databases">
        <authorList>
            <person name="Sun Q."/>
            <person name="Inoue M."/>
        </authorList>
    </citation>
    <scope>NUCLEOTIDE SEQUENCE</scope>
    <source>
        <strain evidence="1">VKM B-3255</strain>
    </source>
</reference>
<evidence type="ECO:0000313" key="2">
    <source>
        <dbReference type="Proteomes" id="UP001166585"/>
    </source>
</evidence>
<name>A0ABS5RAS8_9HYPH</name>
<gene>
    <name evidence="1" type="ORF">KIP89_15970</name>
</gene>